<comment type="caution">
    <text evidence="2">The sequence shown here is derived from an EMBL/GenBank/DDBJ whole genome shotgun (WGS) entry which is preliminary data.</text>
</comment>
<reference evidence="3" key="1">
    <citation type="journal article" date="2014" name="Genome Announc.">
        <title>Genome sequence and annotation of Acremonium chrysogenum, producer of the beta-lactam antibiotic cephalosporin C.</title>
        <authorList>
            <person name="Terfehr D."/>
            <person name="Dahlmann T.A."/>
            <person name="Specht T."/>
            <person name="Zadra I."/>
            <person name="Kuernsteiner H."/>
            <person name="Kueck U."/>
        </authorList>
    </citation>
    <scope>NUCLEOTIDE SEQUENCE [LARGE SCALE GENOMIC DNA]</scope>
    <source>
        <strain evidence="3">ATCC 11550 / CBS 779.69 / DSM 880 / IAM 14645 / JCM 23072 / IMI 49137</strain>
    </source>
</reference>
<feature type="compositionally biased region" description="Low complexity" evidence="1">
    <location>
        <begin position="92"/>
        <end position="109"/>
    </location>
</feature>
<feature type="compositionally biased region" description="Low complexity" evidence="1">
    <location>
        <begin position="296"/>
        <end position="307"/>
    </location>
</feature>
<gene>
    <name evidence="2" type="ORF">ACRE_064520</name>
</gene>
<proteinExistence type="predicted"/>
<protein>
    <submittedName>
        <fullName evidence="2">Uncharacterized protein</fullName>
    </submittedName>
</protein>
<feature type="compositionally biased region" description="Basic and acidic residues" evidence="1">
    <location>
        <begin position="889"/>
        <end position="903"/>
    </location>
</feature>
<evidence type="ECO:0000313" key="2">
    <source>
        <dbReference type="EMBL" id="KFH42811.1"/>
    </source>
</evidence>
<accession>A0A086T0C9</accession>
<feature type="region of interest" description="Disordered" evidence="1">
    <location>
        <begin position="1"/>
        <end position="828"/>
    </location>
</feature>
<feature type="compositionally biased region" description="Basic and acidic residues" evidence="1">
    <location>
        <begin position="166"/>
        <end position="188"/>
    </location>
</feature>
<feature type="compositionally biased region" description="Basic residues" evidence="1">
    <location>
        <begin position="806"/>
        <end position="819"/>
    </location>
</feature>
<feature type="compositionally biased region" description="Basic and acidic residues" evidence="1">
    <location>
        <begin position="240"/>
        <end position="250"/>
    </location>
</feature>
<feature type="compositionally biased region" description="Low complexity" evidence="1">
    <location>
        <begin position="622"/>
        <end position="637"/>
    </location>
</feature>
<feature type="compositionally biased region" description="Basic and acidic residues" evidence="1">
    <location>
        <begin position="763"/>
        <end position="785"/>
    </location>
</feature>
<evidence type="ECO:0000256" key="1">
    <source>
        <dbReference type="SAM" id="MobiDB-lite"/>
    </source>
</evidence>
<name>A0A086T0C9_HAPC1</name>
<feature type="compositionally biased region" description="Basic and acidic residues" evidence="1">
    <location>
        <begin position="376"/>
        <end position="386"/>
    </location>
</feature>
<feature type="compositionally biased region" description="Acidic residues" evidence="1">
    <location>
        <begin position="134"/>
        <end position="148"/>
    </location>
</feature>
<feature type="compositionally biased region" description="Basic and acidic residues" evidence="1">
    <location>
        <begin position="955"/>
        <end position="976"/>
    </location>
</feature>
<feature type="compositionally biased region" description="Basic and acidic residues" evidence="1">
    <location>
        <begin position="403"/>
        <end position="417"/>
    </location>
</feature>
<feature type="region of interest" description="Disordered" evidence="1">
    <location>
        <begin position="946"/>
        <end position="987"/>
    </location>
</feature>
<feature type="compositionally biased region" description="Basic and acidic residues" evidence="1">
    <location>
        <begin position="742"/>
        <end position="757"/>
    </location>
</feature>
<dbReference type="Proteomes" id="UP000029964">
    <property type="component" value="Unassembled WGS sequence"/>
</dbReference>
<feature type="region of interest" description="Disordered" evidence="1">
    <location>
        <begin position="889"/>
        <end position="921"/>
    </location>
</feature>
<feature type="compositionally biased region" description="Polar residues" evidence="1">
    <location>
        <begin position="359"/>
        <end position="375"/>
    </location>
</feature>
<feature type="compositionally biased region" description="Basic and acidic residues" evidence="1">
    <location>
        <begin position="432"/>
        <end position="446"/>
    </location>
</feature>
<sequence length="1184" mass="130126">MEGVTDPPAARPNGRPSTQLHISKEGRKPLFTSASTSKDNGGGGAQKKDVTDRPATTTKPELARYRPPHQTSGDAPTGLLARRTNSESLPTPRRGSNASSNAASPGGSRIPKPTTSTFSHRKPLSLAEAMKLAEEEEEGRALADDDDDHQLPIDASPSPAPRTWRTRRDTEPNTQRERMAGDHVDTKTPSKLPVSGSGNAHEMAGPAVGAVGDKISPPKAGPAATEARRELSKVTGNEKPSWRDRLDWRSRPKTGSEWSKEHASAGEEAIGGATIPDLVPGIEDMPLPSVESDGQPRAARSPSRRSSTVAKNASPEKSFAWQVDEDFTAGDLQVSNSPRIKVDSRPFANRFPFDESSEVDINSKTRVNHPGSQNTKLDEIRSREVKAGNNIPLGRSLSRTRNTKLDDIRARETEVEKQIPIPNRHLTTSRNTKLDDIRKREEEGLSKRQLAAARLEEIREQNAMSRSKSPEEARHVASPQSARDTRKTAGGVEAETKKDNRPGSQWGAGGERVPDTPVTVFKGRRVDNGDPDGDAAITRGGDEGDAARPGLSHRRADSRDLLRQLARAASSSPAAEPQPKSTLPASRRTEKNVTDSSARATRGPRRALTTTNVGGARRPNHNSNNTNRDAARTRNGNSRLTVEFAGLRRVRSTESTRSKRSSQSEMDPTDRIEAEMKLFAPLDNHSEKGSVRAPSPAPGSKKDESENEADVDATPKVKKDDPLTMPTPKVVGAYVETPATVKVERIEVPGIDEKAGRQQDGAKSTRSDRLASLRDRRARRTRESDTASEPGEDEKPSATTTSAAASRRRARSLSRHRPPLKNTAKLPSVKDDLLELQKMYNIDDTTLDNLEEVISGRKAPSPRLEALLQDLPTDAVCDDDSFDLELERMSEVGDSRADNEAKSPRRKKRSTSEGDLEAYDRMSRSLRTGLMGIRSAKRGIERLEDNLSHTQHLPAKSDKDAKTPDRVQPEEHDQKQPKQQRQPDVSVPPLPSTVAYIYLPVPSLYTLRPRFRLTWLGLITLIAVLWYAIESTMCNLYCAPTSCTSTPCVWSYDDPTFGNALPVKLDQWTTGGLGRTIVNSALEEAEDWMADVLDVAYGRDIRDVDVESLSFEGKRAHRRRLRKKGLATPRGLQAEQEAGPEVRARWEAWHRERLAREKAREAKAMGYATPGGEEESIGGDQRVW</sequence>
<feature type="compositionally biased region" description="Low complexity" evidence="1">
    <location>
        <begin position="563"/>
        <end position="575"/>
    </location>
</feature>
<dbReference type="OrthoDB" id="3439035at2759"/>
<feature type="compositionally biased region" description="Basic and acidic residues" evidence="1">
    <location>
        <begin position="713"/>
        <end position="722"/>
    </location>
</feature>
<evidence type="ECO:0000313" key="3">
    <source>
        <dbReference type="Proteomes" id="UP000029964"/>
    </source>
</evidence>
<dbReference type="AlphaFoldDB" id="A0A086T0C9"/>
<dbReference type="STRING" id="857340.A0A086T0C9"/>
<dbReference type="EMBL" id="JPKY01000084">
    <property type="protein sequence ID" value="KFH42811.1"/>
    <property type="molecule type" value="Genomic_DNA"/>
</dbReference>
<dbReference type="HOGENOM" id="CLU_003582_0_0_1"/>
<feature type="region of interest" description="Disordered" evidence="1">
    <location>
        <begin position="1162"/>
        <end position="1184"/>
    </location>
</feature>
<organism evidence="2 3">
    <name type="scientific">Hapsidospora chrysogenum (strain ATCC 11550 / CBS 779.69 / DSM 880 / IAM 14645 / JCM 23072 / IMI 49137)</name>
    <name type="common">Acremonium chrysogenum</name>
    <dbReference type="NCBI Taxonomy" id="857340"/>
    <lineage>
        <taxon>Eukaryota</taxon>
        <taxon>Fungi</taxon>
        <taxon>Dikarya</taxon>
        <taxon>Ascomycota</taxon>
        <taxon>Pezizomycotina</taxon>
        <taxon>Sordariomycetes</taxon>
        <taxon>Hypocreomycetidae</taxon>
        <taxon>Hypocreales</taxon>
        <taxon>Bionectriaceae</taxon>
        <taxon>Hapsidospora</taxon>
    </lineage>
</organism>
<keyword evidence="3" id="KW-1185">Reference proteome</keyword>